<reference evidence="1" key="1">
    <citation type="journal article" date="2014" name="Int. J. Syst. Evol. Microbiol.">
        <title>Complete genome sequence of Corynebacterium casei LMG S-19264T (=DSM 44701T), isolated from a smear-ripened cheese.</title>
        <authorList>
            <consortium name="US DOE Joint Genome Institute (JGI-PGF)"/>
            <person name="Walter F."/>
            <person name="Albersmeier A."/>
            <person name="Kalinowski J."/>
            <person name="Ruckert C."/>
        </authorList>
    </citation>
    <scope>NUCLEOTIDE SEQUENCE</scope>
    <source>
        <strain evidence="1">KCTC 42651</strain>
    </source>
</reference>
<dbReference type="PANTHER" id="PTHR40267">
    <property type="entry name" value="BLR3294 PROTEIN"/>
    <property type="match status" value="1"/>
</dbReference>
<dbReference type="InterPro" id="IPR026286">
    <property type="entry name" value="MaiA/AMDase"/>
</dbReference>
<proteinExistence type="predicted"/>
<dbReference type="Proteomes" id="UP000630353">
    <property type="component" value="Unassembled WGS sequence"/>
</dbReference>
<evidence type="ECO:0000313" key="2">
    <source>
        <dbReference type="Proteomes" id="UP000630353"/>
    </source>
</evidence>
<comment type="caution">
    <text evidence="1">The sequence shown here is derived from an EMBL/GenBank/DDBJ whole genome shotgun (WGS) entry which is preliminary data.</text>
</comment>
<protein>
    <submittedName>
        <fullName evidence="1">Asp/Glu racemase</fullName>
    </submittedName>
</protein>
<dbReference type="InterPro" id="IPR053714">
    <property type="entry name" value="Iso_Racemase_Enz_sf"/>
</dbReference>
<gene>
    <name evidence="1" type="ORF">GCM10017083_04770</name>
</gene>
<organism evidence="1 2">
    <name type="scientific">Thalassobaculum fulvum</name>
    <dbReference type="NCBI Taxonomy" id="1633335"/>
    <lineage>
        <taxon>Bacteria</taxon>
        <taxon>Pseudomonadati</taxon>
        <taxon>Pseudomonadota</taxon>
        <taxon>Alphaproteobacteria</taxon>
        <taxon>Rhodospirillales</taxon>
        <taxon>Thalassobaculaceae</taxon>
        <taxon>Thalassobaculum</taxon>
    </lineage>
</organism>
<dbReference type="RefSeq" id="WP_189987298.1">
    <property type="nucleotide sequence ID" value="NZ_BMZS01000001.1"/>
</dbReference>
<dbReference type="EMBL" id="BMZS01000001">
    <property type="protein sequence ID" value="GHD40973.1"/>
    <property type="molecule type" value="Genomic_DNA"/>
</dbReference>
<dbReference type="PIRSF" id="PIRSF015736">
    <property type="entry name" value="MI"/>
    <property type="match status" value="1"/>
</dbReference>
<dbReference type="Pfam" id="PF17645">
    <property type="entry name" value="Amdase"/>
    <property type="match status" value="1"/>
</dbReference>
<dbReference type="AlphaFoldDB" id="A0A918XN52"/>
<name>A0A918XN52_9PROT</name>
<dbReference type="Gene3D" id="3.40.50.12500">
    <property type="match status" value="1"/>
</dbReference>
<sequence>MSTALAAETARSDCIDLGVLPSTLSPGIYSRAAIGLVVLATDQTVEHEFRAIIRQPGVAFFGARIPMANEVTPENLYAMKAHLAPTADLILPSIPLSVVAFGCTSASMVIGEEGVFEELRKVRPEAKYTNPVTAALAAFRTLGMRRIAVLTPYSPDINANLRRYFEGRGVGVAAMGTFMRTDDREAARISRESIRDAAIAAARAPGVDGVFVSCTSLEVAPIAREVEAVTGKPLLSSNLAMAWHCLRLAGIDDPQPEFGMLFERGLPG</sequence>
<reference evidence="1" key="2">
    <citation type="submission" date="2020-09" db="EMBL/GenBank/DDBJ databases">
        <authorList>
            <person name="Sun Q."/>
            <person name="Kim S."/>
        </authorList>
    </citation>
    <scope>NUCLEOTIDE SEQUENCE</scope>
    <source>
        <strain evidence="1">KCTC 42651</strain>
    </source>
</reference>
<dbReference type="PANTHER" id="PTHR40267:SF1">
    <property type="entry name" value="BLR3294 PROTEIN"/>
    <property type="match status" value="1"/>
</dbReference>
<evidence type="ECO:0000313" key="1">
    <source>
        <dbReference type="EMBL" id="GHD40973.1"/>
    </source>
</evidence>
<keyword evidence="2" id="KW-1185">Reference proteome</keyword>
<accession>A0A918XN52</accession>